<dbReference type="Pfam" id="PF07690">
    <property type="entry name" value="MFS_1"/>
    <property type="match status" value="1"/>
</dbReference>
<dbReference type="OrthoDB" id="2533084at2759"/>
<evidence type="ECO:0000256" key="4">
    <source>
        <dbReference type="ARBA" id="ARBA00023136"/>
    </source>
</evidence>
<accession>A0A0C3HK41</accession>
<evidence type="ECO:0000256" key="3">
    <source>
        <dbReference type="ARBA" id="ARBA00022989"/>
    </source>
</evidence>
<evidence type="ECO:0000313" key="8">
    <source>
        <dbReference type="Proteomes" id="UP000054321"/>
    </source>
</evidence>
<feature type="transmembrane region" description="Helical" evidence="5">
    <location>
        <begin position="130"/>
        <end position="147"/>
    </location>
</feature>
<dbReference type="PANTHER" id="PTHR23502:SF187">
    <property type="entry name" value="TRANSPORTER, PUTATIVE (AFU_ORTHOLOGUE AFUA_2G17840)-RELATED"/>
    <property type="match status" value="1"/>
</dbReference>
<dbReference type="PANTHER" id="PTHR23502">
    <property type="entry name" value="MAJOR FACILITATOR SUPERFAMILY"/>
    <property type="match status" value="1"/>
</dbReference>
<dbReference type="InterPro" id="IPR036259">
    <property type="entry name" value="MFS_trans_sf"/>
</dbReference>
<feature type="domain" description="Major facilitator superfamily (MFS) profile" evidence="6">
    <location>
        <begin position="64"/>
        <end position="489"/>
    </location>
</feature>
<feature type="transmembrane region" description="Helical" evidence="5">
    <location>
        <begin position="330"/>
        <end position="351"/>
    </location>
</feature>
<feature type="transmembrane region" description="Helical" evidence="5">
    <location>
        <begin position="189"/>
        <end position="212"/>
    </location>
</feature>
<keyword evidence="2 5" id="KW-0812">Transmembrane</keyword>
<comment type="subcellular location">
    <subcellularLocation>
        <location evidence="1">Membrane</location>
        <topology evidence="1">Multi-pass membrane protein</topology>
    </subcellularLocation>
</comment>
<feature type="transmembrane region" description="Helical" evidence="5">
    <location>
        <begin position="467"/>
        <end position="487"/>
    </location>
</feature>
<reference evidence="8" key="2">
    <citation type="submission" date="2015-01" db="EMBL/GenBank/DDBJ databases">
        <title>Evolutionary Origins and Diversification of the Mycorrhizal Mutualists.</title>
        <authorList>
            <consortium name="DOE Joint Genome Institute"/>
            <consortium name="Mycorrhizal Genomics Consortium"/>
            <person name="Kohler A."/>
            <person name="Kuo A."/>
            <person name="Nagy L.G."/>
            <person name="Floudas D."/>
            <person name="Copeland A."/>
            <person name="Barry K.W."/>
            <person name="Cichocki N."/>
            <person name="Veneault-Fourrey C."/>
            <person name="LaButti K."/>
            <person name="Lindquist E.A."/>
            <person name="Lipzen A."/>
            <person name="Lundell T."/>
            <person name="Morin E."/>
            <person name="Murat C."/>
            <person name="Riley R."/>
            <person name="Ohm R."/>
            <person name="Sun H."/>
            <person name="Tunlid A."/>
            <person name="Henrissat B."/>
            <person name="Grigoriev I.V."/>
            <person name="Hibbett D.S."/>
            <person name="Martin F."/>
        </authorList>
    </citation>
    <scope>NUCLEOTIDE SEQUENCE [LARGE SCALE GENOMIC DNA]</scope>
    <source>
        <strain evidence="8">Zn</strain>
    </source>
</reference>
<reference evidence="7 8" key="1">
    <citation type="submission" date="2014-04" db="EMBL/GenBank/DDBJ databases">
        <authorList>
            <consortium name="DOE Joint Genome Institute"/>
            <person name="Kuo A."/>
            <person name="Martino E."/>
            <person name="Perotto S."/>
            <person name="Kohler A."/>
            <person name="Nagy L.G."/>
            <person name="Floudas D."/>
            <person name="Copeland A."/>
            <person name="Barry K.W."/>
            <person name="Cichocki N."/>
            <person name="Veneault-Fourrey C."/>
            <person name="LaButti K."/>
            <person name="Lindquist E.A."/>
            <person name="Lipzen A."/>
            <person name="Lundell T."/>
            <person name="Morin E."/>
            <person name="Murat C."/>
            <person name="Sun H."/>
            <person name="Tunlid A."/>
            <person name="Henrissat B."/>
            <person name="Grigoriev I.V."/>
            <person name="Hibbett D.S."/>
            <person name="Martin F."/>
            <person name="Nordberg H.P."/>
            <person name="Cantor M.N."/>
            <person name="Hua S.X."/>
        </authorList>
    </citation>
    <scope>NUCLEOTIDE SEQUENCE [LARGE SCALE GENOMIC DNA]</scope>
    <source>
        <strain evidence="7 8">Zn</strain>
    </source>
</reference>
<evidence type="ECO:0000256" key="5">
    <source>
        <dbReference type="SAM" id="Phobius"/>
    </source>
</evidence>
<organism evidence="7 8">
    <name type="scientific">Oidiodendron maius (strain Zn)</name>
    <dbReference type="NCBI Taxonomy" id="913774"/>
    <lineage>
        <taxon>Eukaryota</taxon>
        <taxon>Fungi</taxon>
        <taxon>Dikarya</taxon>
        <taxon>Ascomycota</taxon>
        <taxon>Pezizomycotina</taxon>
        <taxon>Leotiomycetes</taxon>
        <taxon>Leotiomycetes incertae sedis</taxon>
        <taxon>Myxotrichaceae</taxon>
        <taxon>Oidiodendron</taxon>
    </lineage>
</organism>
<proteinExistence type="predicted"/>
<protein>
    <recommendedName>
        <fullName evidence="6">Major facilitator superfamily (MFS) profile domain-containing protein</fullName>
    </recommendedName>
</protein>
<dbReference type="InterPro" id="IPR020846">
    <property type="entry name" value="MFS_dom"/>
</dbReference>
<gene>
    <name evidence="7" type="ORF">OIDMADRAFT_102769</name>
</gene>
<sequence>MSDDWLQTEKGGYVLDASALDSPSSSTPRGDLKTARDGHTLLIPQPSDDPNDPLNWSFFKKHLFLIIIAITAFLPDYGSSTGAITNLVQPETWNLPETTINHALVGNLFMLGAGGIFVVALSAYFGRLPILFWFSILAFATAIWSAAAKSFESFEAARILHGFFSTVAQAGGLMFIKDIFFFHEHPRKINIWSCFIVLSPYLGPFVASFVTWKTKWQWAYWIITILWGVVLILQVLFMDETYYNRKIPHDQQPERNSRLLRLVGYEQWQSRHQRNSFGAAMMRPVVTIMKLPVLLTSLYYVFTFAWVIGLNAATGFFLQEVYHFGPVGSALYFFAPMVATIFGELVGHWAFDIVAKIYMKRNNGRLEPEARLIPVWFATPLMVLGIVLLGQSLERAWHYMVTAVVWGLYVFGIIICTTSINAYLLDSYPEASGEVAAWINFGRTVGGFIITYFEINWVLSMGAEKALGIQASIVAAAFGFIVILQIFGKRLRLAQGSVNFATD</sequence>
<feature type="transmembrane region" description="Helical" evidence="5">
    <location>
        <begin position="435"/>
        <end position="455"/>
    </location>
</feature>
<evidence type="ECO:0000256" key="2">
    <source>
        <dbReference type="ARBA" id="ARBA00022692"/>
    </source>
</evidence>
<dbReference type="GO" id="GO:0022857">
    <property type="term" value="F:transmembrane transporter activity"/>
    <property type="evidence" value="ECO:0007669"/>
    <property type="project" value="InterPro"/>
</dbReference>
<feature type="transmembrane region" description="Helical" evidence="5">
    <location>
        <begin position="218"/>
        <end position="237"/>
    </location>
</feature>
<dbReference type="PROSITE" id="PS50850">
    <property type="entry name" value="MFS"/>
    <property type="match status" value="1"/>
</dbReference>
<dbReference type="GO" id="GO:0005886">
    <property type="term" value="C:plasma membrane"/>
    <property type="evidence" value="ECO:0007669"/>
    <property type="project" value="TreeGrafter"/>
</dbReference>
<feature type="transmembrane region" description="Helical" evidence="5">
    <location>
        <begin position="63"/>
        <end position="84"/>
    </location>
</feature>
<evidence type="ECO:0000313" key="7">
    <source>
        <dbReference type="EMBL" id="KIN02697.1"/>
    </source>
</evidence>
<keyword evidence="3 5" id="KW-1133">Transmembrane helix</keyword>
<dbReference type="Proteomes" id="UP000054321">
    <property type="component" value="Unassembled WGS sequence"/>
</dbReference>
<feature type="transmembrane region" description="Helical" evidence="5">
    <location>
        <begin position="104"/>
        <end position="125"/>
    </location>
</feature>
<feature type="transmembrane region" description="Helical" evidence="5">
    <location>
        <begin position="291"/>
        <end position="318"/>
    </location>
</feature>
<dbReference type="InterPro" id="IPR011701">
    <property type="entry name" value="MFS"/>
</dbReference>
<dbReference type="SUPFAM" id="SSF103473">
    <property type="entry name" value="MFS general substrate transporter"/>
    <property type="match status" value="1"/>
</dbReference>
<dbReference type="EMBL" id="KN832874">
    <property type="protein sequence ID" value="KIN02697.1"/>
    <property type="molecule type" value="Genomic_DNA"/>
</dbReference>
<keyword evidence="4 5" id="KW-0472">Membrane</keyword>
<dbReference type="InParanoid" id="A0A0C3HK41"/>
<dbReference type="Gene3D" id="1.20.1250.20">
    <property type="entry name" value="MFS general substrate transporter like domains"/>
    <property type="match status" value="1"/>
</dbReference>
<feature type="transmembrane region" description="Helical" evidence="5">
    <location>
        <begin position="396"/>
        <end position="423"/>
    </location>
</feature>
<evidence type="ECO:0000256" key="1">
    <source>
        <dbReference type="ARBA" id="ARBA00004141"/>
    </source>
</evidence>
<dbReference type="HOGENOM" id="CLU_008455_13_8_1"/>
<dbReference type="AlphaFoldDB" id="A0A0C3HK41"/>
<dbReference type="STRING" id="913774.A0A0C3HK41"/>
<keyword evidence="8" id="KW-1185">Reference proteome</keyword>
<feature type="transmembrane region" description="Helical" evidence="5">
    <location>
        <begin position="372"/>
        <end position="390"/>
    </location>
</feature>
<name>A0A0C3HK41_OIDMZ</name>
<feature type="transmembrane region" description="Helical" evidence="5">
    <location>
        <begin position="159"/>
        <end position="177"/>
    </location>
</feature>
<evidence type="ECO:0000259" key="6">
    <source>
        <dbReference type="PROSITE" id="PS50850"/>
    </source>
</evidence>